<evidence type="ECO:0000256" key="3">
    <source>
        <dbReference type="ARBA" id="ARBA00022676"/>
    </source>
</evidence>
<dbReference type="EMBL" id="PNIE01000050">
    <property type="protein sequence ID" value="PMP62929.1"/>
    <property type="molecule type" value="Genomic_DNA"/>
</dbReference>
<dbReference type="AlphaFoldDB" id="A0A2N7PJH9"/>
<protein>
    <recommendedName>
        <fullName evidence="2">Putative pyrophosphorylase ModD</fullName>
    </recommendedName>
</protein>
<dbReference type="PANTHER" id="PTHR32179:SF4">
    <property type="entry name" value="PYROPHOSPHORYLASE MODD-RELATED"/>
    <property type="match status" value="1"/>
</dbReference>
<dbReference type="InterPro" id="IPR013785">
    <property type="entry name" value="Aldolase_TIM"/>
</dbReference>
<evidence type="ECO:0000256" key="1">
    <source>
        <dbReference type="ARBA" id="ARBA00009400"/>
    </source>
</evidence>
<evidence type="ECO:0000313" key="7">
    <source>
        <dbReference type="EMBL" id="PMP62929.1"/>
    </source>
</evidence>
<dbReference type="Gene3D" id="3.20.20.70">
    <property type="entry name" value="Aldolase class I"/>
    <property type="match status" value="1"/>
</dbReference>
<dbReference type="Proteomes" id="UP000235731">
    <property type="component" value="Unassembled WGS sequence"/>
</dbReference>
<feature type="domain" description="Quinolinate phosphoribosyl transferase C-terminal" evidence="5">
    <location>
        <begin position="106"/>
        <end position="274"/>
    </location>
</feature>
<dbReference type="GO" id="GO:0034213">
    <property type="term" value="P:quinolinate catabolic process"/>
    <property type="evidence" value="ECO:0007669"/>
    <property type="project" value="TreeGrafter"/>
</dbReference>
<dbReference type="Pfam" id="PF01729">
    <property type="entry name" value="QRPTase_C"/>
    <property type="match status" value="1"/>
</dbReference>
<keyword evidence="3" id="KW-0328">Glycosyltransferase</keyword>
<dbReference type="PANTHER" id="PTHR32179">
    <property type="entry name" value="NICOTINATE-NUCLEOTIDE PYROPHOSPHORYLASE [CARBOXYLATING]"/>
    <property type="match status" value="1"/>
</dbReference>
<evidence type="ECO:0000256" key="2">
    <source>
        <dbReference type="ARBA" id="ARBA00019205"/>
    </source>
</evidence>
<accession>A0A2N7PJH9</accession>
<dbReference type="InterPro" id="IPR006242">
    <property type="entry name" value="ModD"/>
</dbReference>
<dbReference type="PIRSF" id="PIRSF006250">
    <property type="entry name" value="NadC_ModD"/>
    <property type="match status" value="1"/>
</dbReference>
<keyword evidence="4" id="KW-0808">Transferase</keyword>
<evidence type="ECO:0000256" key="4">
    <source>
        <dbReference type="ARBA" id="ARBA00022679"/>
    </source>
</evidence>
<evidence type="ECO:0000259" key="5">
    <source>
        <dbReference type="Pfam" id="PF01729"/>
    </source>
</evidence>
<name>A0A2N7PJH9_9BACT</name>
<reference evidence="7 8" key="1">
    <citation type="submission" date="2018-01" db="EMBL/GenBank/DDBJ databases">
        <title>Metagenomic assembled genomes from two thermal pools in the Uzon Caldera, Kamchatka, Russia.</title>
        <authorList>
            <person name="Wilkins L."/>
            <person name="Ettinger C."/>
        </authorList>
    </citation>
    <scope>NUCLEOTIDE SEQUENCE [LARGE SCALE GENOMIC DNA]</scope>
    <source>
        <strain evidence="7">ZAV-15</strain>
    </source>
</reference>
<dbReference type="GO" id="GO:0005737">
    <property type="term" value="C:cytoplasm"/>
    <property type="evidence" value="ECO:0007669"/>
    <property type="project" value="TreeGrafter"/>
</dbReference>
<dbReference type="FunFam" id="3.20.20.70:FF:000030">
    <property type="entry name" value="Nicotinate-nucleotide pyrophosphorylase, carboxylating"/>
    <property type="match status" value="1"/>
</dbReference>
<dbReference type="CDD" id="cd01573">
    <property type="entry name" value="modD_like"/>
    <property type="match status" value="1"/>
</dbReference>
<sequence>IMIELSSFEIDYIIAEDVPLLDLTSLVLQLEGDGIISFVFRENGVVCGTEEVEKIFEKFNIEVLHKKRSGEFGRKGEEILKGRGKASDIHKVWKVSLKILEYMSGIATNTYNFVSKAKSVNPDITVSTTRKYMPFTKKLVMKAIISGGAVPHRVSLSDTILIFKEHLMFVGFENVVNNFERLKKKSGGKTIGIEVETKEEAFICIEKGFDFVQLDKWHFEDIKQVVEFRNKLNSKTLIAAAGGININNVEDYAKTGVDIIVTTSLYWGKPLDIKTKIEKV</sequence>
<organism evidence="7 8">
    <name type="scientific">Caldimicrobium thiodismutans</name>
    <dbReference type="NCBI Taxonomy" id="1653476"/>
    <lineage>
        <taxon>Bacteria</taxon>
        <taxon>Pseudomonadati</taxon>
        <taxon>Thermodesulfobacteriota</taxon>
        <taxon>Thermodesulfobacteria</taxon>
        <taxon>Thermodesulfobacteriales</taxon>
        <taxon>Thermodesulfobacteriaceae</taxon>
        <taxon>Caldimicrobium</taxon>
    </lineage>
</organism>
<dbReference type="SUPFAM" id="SSF54675">
    <property type="entry name" value="Nicotinate/Quinolinate PRTase N-terminal domain-like"/>
    <property type="match status" value="1"/>
</dbReference>
<feature type="domain" description="Quinolinate phosphoribosyl transferase N-terminal" evidence="6">
    <location>
        <begin position="22"/>
        <end position="104"/>
    </location>
</feature>
<dbReference type="InterPro" id="IPR036068">
    <property type="entry name" value="Nicotinate_pribotase-like_C"/>
</dbReference>
<feature type="non-terminal residue" evidence="7">
    <location>
        <position position="1"/>
    </location>
</feature>
<dbReference type="InterPro" id="IPR027277">
    <property type="entry name" value="NadC/ModD"/>
</dbReference>
<evidence type="ECO:0000313" key="8">
    <source>
        <dbReference type="Proteomes" id="UP000235731"/>
    </source>
</evidence>
<dbReference type="GO" id="GO:0004514">
    <property type="term" value="F:nicotinate-nucleotide diphosphorylase (carboxylating) activity"/>
    <property type="evidence" value="ECO:0007669"/>
    <property type="project" value="InterPro"/>
</dbReference>
<gene>
    <name evidence="7" type="primary">modD</name>
    <name evidence="7" type="ORF">C0197_03530</name>
</gene>
<dbReference type="GO" id="GO:0009435">
    <property type="term" value="P:NAD+ biosynthetic process"/>
    <property type="evidence" value="ECO:0007669"/>
    <property type="project" value="InterPro"/>
</dbReference>
<dbReference type="InterPro" id="IPR002638">
    <property type="entry name" value="Quinolinate_PRibosylTrfase_C"/>
</dbReference>
<dbReference type="NCBIfam" id="TIGR01334">
    <property type="entry name" value="modD"/>
    <property type="match status" value="1"/>
</dbReference>
<dbReference type="Gene3D" id="3.90.1170.20">
    <property type="entry name" value="Quinolinate phosphoribosyl transferase, N-terminal domain"/>
    <property type="match status" value="1"/>
</dbReference>
<dbReference type="Pfam" id="PF02749">
    <property type="entry name" value="QRPTase_N"/>
    <property type="match status" value="1"/>
</dbReference>
<comment type="similarity">
    <text evidence="1">Belongs to the NadC/ModD family.</text>
</comment>
<dbReference type="InterPro" id="IPR022412">
    <property type="entry name" value="Quinolinate_PRibosylTrfase_N"/>
</dbReference>
<evidence type="ECO:0000259" key="6">
    <source>
        <dbReference type="Pfam" id="PF02749"/>
    </source>
</evidence>
<dbReference type="InterPro" id="IPR037128">
    <property type="entry name" value="Quinolinate_PRibosylTase_N_sf"/>
</dbReference>
<dbReference type="SUPFAM" id="SSF51690">
    <property type="entry name" value="Nicotinate/Quinolinate PRTase C-terminal domain-like"/>
    <property type="match status" value="1"/>
</dbReference>
<proteinExistence type="inferred from homology"/>
<comment type="caution">
    <text evidence="7">The sequence shown here is derived from an EMBL/GenBank/DDBJ whole genome shotgun (WGS) entry which is preliminary data.</text>
</comment>